<comment type="caution">
    <text evidence="2">The sequence shown here is derived from an EMBL/GenBank/DDBJ whole genome shotgun (WGS) entry which is preliminary data.</text>
</comment>
<dbReference type="RefSeq" id="WP_169657370.1">
    <property type="nucleotide sequence ID" value="NZ_JABANE010000034.1"/>
</dbReference>
<dbReference type="Proteomes" id="UP000576082">
    <property type="component" value="Unassembled WGS sequence"/>
</dbReference>
<evidence type="ECO:0000313" key="3">
    <source>
        <dbReference type="Proteomes" id="UP000576082"/>
    </source>
</evidence>
<reference evidence="2 3" key="1">
    <citation type="submission" date="2020-04" db="EMBL/GenBank/DDBJ databases">
        <title>Flammeovirga sp. SR4, a novel species isolated from seawater.</title>
        <authorList>
            <person name="Wang X."/>
        </authorList>
    </citation>
    <scope>NUCLEOTIDE SEQUENCE [LARGE SCALE GENOMIC DNA]</scope>
    <source>
        <strain evidence="2 3">ATCC 23126</strain>
    </source>
</reference>
<proteinExistence type="predicted"/>
<feature type="region of interest" description="Disordered" evidence="1">
    <location>
        <begin position="333"/>
        <end position="359"/>
    </location>
</feature>
<organism evidence="2 3">
    <name type="scientific">Flammeovirga aprica JL-4</name>
    <dbReference type="NCBI Taxonomy" id="694437"/>
    <lineage>
        <taxon>Bacteria</taxon>
        <taxon>Pseudomonadati</taxon>
        <taxon>Bacteroidota</taxon>
        <taxon>Cytophagia</taxon>
        <taxon>Cytophagales</taxon>
        <taxon>Flammeovirgaceae</taxon>
        <taxon>Flammeovirga</taxon>
    </lineage>
</organism>
<evidence type="ECO:0000256" key="1">
    <source>
        <dbReference type="SAM" id="MobiDB-lite"/>
    </source>
</evidence>
<evidence type="ECO:0000313" key="2">
    <source>
        <dbReference type="EMBL" id="NME69085.1"/>
    </source>
</evidence>
<feature type="compositionally biased region" description="Basic and acidic residues" evidence="1">
    <location>
        <begin position="333"/>
        <end position="358"/>
    </location>
</feature>
<dbReference type="EMBL" id="JABANE010000034">
    <property type="protein sequence ID" value="NME69085.1"/>
    <property type="molecule type" value="Genomic_DNA"/>
</dbReference>
<protein>
    <submittedName>
        <fullName evidence="2">Uncharacterized protein</fullName>
    </submittedName>
</protein>
<keyword evidence="3" id="KW-1185">Reference proteome</keyword>
<name>A0A7X9X9T9_9BACT</name>
<sequence>MSKILNILLVLLFFIHIDCWSVDRNEAPPAKSESVHRASKFQRFRDFDVEIPSVPIKKEKIDVKRLEDAPEMVDGVPVSEKIGEIRGALNKIRENKLFVSLLSEEDLISLPVGISKNVGGTSFEIVIYKVKLTPEGTKIDVGMGVAFPNSSDTLMFGAFDIPFSQERGIGGQGKLALLKDYPVKLSKDITLDFKGVNNGGQTYVNFGCDGYQGMGVEFDVVFNRELIRPATEEGDVIPNGQIRAKVATQIESWDDLYLEVNLPMFRMGEKNDRGFVFKAENVVYDQSEITNGSVVFPEGYESTDFIEGNQNLWKGFYIKSAVVMMPSDFDKVRKEQAENDKNSTTEKTEEQQKADDKALAGANKNRTSFRVNGLIIDKNGLTGNFQAHYLLSLEKGQLGAGWALSLEKIEVDILMGQFQKADLVGQFQIPTSDTVGVLSYQAQVQMSGDFLFSAATTDSLKFKPFGENSTLLLTRTDITIQIEDGEFYAGVDLDGAMNVATKDAKLELVDIDFQGLMIQTETPYVSATAFGLSSDLLTQKVFGREISIDEIGMNTKGTELRLDLAVGLSLHEGSEGFGGEAGLKIIGDNGNGSWKYVRTDITKVTIEARKENVYDIKGTIEILKDDPIYGDVFKGILEAKLGPMSGGGVAVEASVIFGKKEGKGYWYVDALAVLDAGIPVGPLTFHGFGGGIYYGMTKVGYSKADASLRNATPSATGGVYVPDKNAGFGFKAIIIMAIVRKETAFVEAQFEMNFYKTGGVQKAMFIGCANLMTPPKIGGLDMAQLQKMAEVMDEANSATGGKEGDATATPEPPDHGEVDSQCAYINASDAPIFAGIVVSLDFQNQVYHGELNVSIQAGVLEGGGRAIAHFEPDSWYIHIGTNKNPIYLKLLGAVEATSYFMLGDNLPSGFEAPDEVKKILGLTPEPESGGRNESALSGGRGVAFGASLKIDTGEKTFLIFYADIAAGFGFDLMLANYGANAVCANTGRQIGIKGWYAQGQVYAYVKAAIGVKVDLWFVKGKFAILDLGVAALLQFKGPNPMYCYGAVGGYYSILGGAASGECRFEFSIGEECKIQGASPLAGVEVVASITPQNKSEDVDVFAAPQFVFNVPVNEEMVLMDPNTNEKKRYRIRVDNVFLKGGNSQVTFDEEWNDDNTTLVLRPHAMLEQRAKYELGIKLTFQERSSAGWVKVRYSEDLSRSVAFISGDRPKFIDLDKVVYSYPIDRQMNFFPQESNQGYIKLNIKGWDYLFEVENPDKWDVKARFTNYQGHPVYGDVSYNDNNTTVSLDIPSDMTLNNVYTFEIVHLPKSALNVDSNVTESTASQNLQGDQKGGSTINIKTRSASGTIENNEEKVVYASNFRTSHFKTFVEKMGSINIGSGLTGLYYPSNRRYIYVPIPNHNGETFDQYEMMGKDQIERLITTEADFNDDFYVRAINPLIYDDYPLASGAEIEWRTPSDKYGWLKPSKSIFIRHAQSNENVLWSNSAPLLNEDEIASGQLGIYDSHELIYHVDLSINKDFIDIRTNIENLLVDGVLSYDNEKVKAIREDVGAPYIYSGNYHVIFRYKLPGKTKSNSEYIHTLSNIIK</sequence>
<gene>
    <name evidence="2" type="ORF">HHU12_14010</name>
</gene>
<accession>A0A7X9X9T9</accession>
<feature type="region of interest" description="Disordered" evidence="1">
    <location>
        <begin position="794"/>
        <end position="817"/>
    </location>
</feature>